<reference evidence="7" key="1">
    <citation type="submission" date="2021-01" db="EMBL/GenBank/DDBJ databases">
        <authorList>
            <person name="Corre E."/>
            <person name="Pelletier E."/>
            <person name="Niang G."/>
            <person name="Scheremetjew M."/>
            <person name="Finn R."/>
            <person name="Kale V."/>
            <person name="Holt S."/>
            <person name="Cochrane G."/>
            <person name="Meng A."/>
            <person name="Brown T."/>
            <person name="Cohen L."/>
        </authorList>
    </citation>
    <scope>NUCLEOTIDE SEQUENCE</scope>
    <source>
        <strain evidence="7">NY070348D</strain>
    </source>
</reference>
<dbReference type="SFLD" id="SFLDG00358">
    <property type="entry name" value="Main_(cytGST)"/>
    <property type="match status" value="1"/>
</dbReference>
<dbReference type="AlphaFoldDB" id="A0A7S2RVY7"/>
<evidence type="ECO:0000259" key="6">
    <source>
        <dbReference type="PROSITE" id="PS50405"/>
    </source>
</evidence>
<dbReference type="InterPro" id="IPR051369">
    <property type="entry name" value="GST_Theta"/>
</dbReference>
<keyword evidence="3" id="KW-0808">Transferase</keyword>
<name>A0A7S2RVY7_9STRA</name>
<dbReference type="PANTHER" id="PTHR43917">
    <property type="match status" value="1"/>
</dbReference>
<dbReference type="Pfam" id="PF02798">
    <property type="entry name" value="GST_N"/>
    <property type="match status" value="1"/>
</dbReference>
<proteinExistence type="inferred from homology"/>
<feature type="domain" description="GST N-terminal" evidence="5">
    <location>
        <begin position="2"/>
        <end position="83"/>
    </location>
</feature>
<dbReference type="InterPro" id="IPR010987">
    <property type="entry name" value="Glutathione-S-Trfase_C-like"/>
</dbReference>
<dbReference type="EMBL" id="HBHK01011490">
    <property type="protein sequence ID" value="CAD9681198.1"/>
    <property type="molecule type" value="Transcribed_RNA"/>
</dbReference>
<evidence type="ECO:0000256" key="4">
    <source>
        <dbReference type="RuleBase" id="RU003494"/>
    </source>
</evidence>
<evidence type="ECO:0000256" key="1">
    <source>
        <dbReference type="ARBA" id="ARBA00004496"/>
    </source>
</evidence>
<dbReference type="InterPro" id="IPR004046">
    <property type="entry name" value="GST_C"/>
</dbReference>
<evidence type="ECO:0000313" key="7">
    <source>
        <dbReference type="EMBL" id="CAD9681198.1"/>
    </source>
</evidence>
<dbReference type="InterPro" id="IPR004045">
    <property type="entry name" value="Glutathione_S-Trfase_N"/>
</dbReference>
<dbReference type="Gene3D" id="1.20.1050.10">
    <property type="match status" value="1"/>
</dbReference>
<accession>A0A7S2RVY7</accession>
<dbReference type="SFLD" id="SFLDS00019">
    <property type="entry name" value="Glutathione_Transferase_(cytos"/>
    <property type="match status" value="1"/>
</dbReference>
<evidence type="ECO:0000256" key="2">
    <source>
        <dbReference type="ARBA" id="ARBA00022490"/>
    </source>
</evidence>
<comment type="subcellular location">
    <subcellularLocation>
        <location evidence="1">Cytoplasm</location>
    </subcellularLocation>
</comment>
<sequence length="242" mass="27685">MVSVTVFGSYISQPTRAVLWTCHLLKINVDFQKVDVGKGENTTREYLDLNPMAQFPVLKDGDYVLWESHAIMRYLCNKYSDGTTLYPSSPQERGKVDQWLDWKHGFLRAGGAGITRRRVMSKLMKDISHHSMRYDLVEIPEEREARLLLKSLTILETQLGKTRFITNSQSPTLADLALVCEFEQLFMLAADLEPPFGCDFSKYPLLSQWVSNMRLVDGHSTTHKDLSNAIKLVAKLRKQSKL</sequence>
<comment type="similarity">
    <text evidence="4">Belongs to the GST superfamily.</text>
</comment>
<dbReference type="PROSITE" id="PS50405">
    <property type="entry name" value="GST_CTER"/>
    <property type="match status" value="1"/>
</dbReference>
<dbReference type="PROSITE" id="PS50404">
    <property type="entry name" value="GST_NTER"/>
    <property type="match status" value="1"/>
</dbReference>
<evidence type="ECO:0000256" key="3">
    <source>
        <dbReference type="ARBA" id="ARBA00022679"/>
    </source>
</evidence>
<dbReference type="InterPro" id="IPR036282">
    <property type="entry name" value="Glutathione-S-Trfase_C_sf"/>
</dbReference>
<dbReference type="GO" id="GO:0016740">
    <property type="term" value="F:transferase activity"/>
    <property type="evidence" value="ECO:0007669"/>
    <property type="project" value="UniProtKB-KW"/>
</dbReference>
<evidence type="ECO:0000259" key="5">
    <source>
        <dbReference type="PROSITE" id="PS50404"/>
    </source>
</evidence>
<dbReference type="PANTHER" id="PTHR43917:SF8">
    <property type="entry name" value="GH16740P-RELATED"/>
    <property type="match status" value="1"/>
</dbReference>
<dbReference type="SUPFAM" id="SSF47616">
    <property type="entry name" value="GST C-terminal domain-like"/>
    <property type="match status" value="1"/>
</dbReference>
<evidence type="ECO:0008006" key="8">
    <source>
        <dbReference type="Google" id="ProtNLM"/>
    </source>
</evidence>
<gene>
    <name evidence="7" type="ORF">QSP1433_LOCUS7188</name>
</gene>
<dbReference type="Gene3D" id="3.40.30.10">
    <property type="entry name" value="Glutaredoxin"/>
    <property type="match status" value="1"/>
</dbReference>
<keyword evidence="2" id="KW-0963">Cytoplasm</keyword>
<dbReference type="SUPFAM" id="SSF52833">
    <property type="entry name" value="Thioredoxin-like"/>
    <property type="match status" value="1"/>
</dbReference>
<organism evidence="7">
    <name type="scientific">Mucochytrium quahogii</name>
    <dbReference type="NCBI Taxonomy" id="96639"/>
    <lineage>
        <taxon>Eukaryota</taxon>
        <taxon>Sar</taxon>
        <taxon>Stramenopiles</taxon>
        <taxon>Bigyra</taxon>
        <taxon>Labyrinthulomycetes</taxon>
        <taxon>Thraustochytrida</taxon>
        <taxon>Thraustochytriidae</taxon>
        <taxon>Mucochytrium</taxon>
    </lineage>
</organism>
<dbReference type="InterPro" id="IPR036249">
    <property type="entry name" value="Thioredoxin-like_sf"/>
</dbReference>
<dbReference type="InterPro" id="IPR040079">
    <property type="entry name" value="Glutathione_S-Trfase"/>
</dbReference>
<dbReference type="FunFam" id="3.40.30.10:FF:000039">
    <property type="entry name" value="Glutathione S-transferase domain"/>
    <property type="match status" value="1"/>
</dbReference>
<feature type="domain" description="GST C-terminal" evidence="6">
    <location>
        <begin position="89"/>
        <end position="242"/>
    </location>
</feature>
<dbReference type="Pfam" id="PF00043">
    <property type="entry name" value="GST_C"/>
    <property type="match status" value="1"/>
</dbReference>
<dbReference type="GO" id="GO:0005737">
    <property type="term" value="C:cytoplasm"/>
    <property type="evidence" value="ECO:0007669"/>
    <property type="project" value="UniProtKB-SubCell"/>
</dbReference>
<protein>
    <recommendedName>
        <fullName evidence="8">Glutathione S-transferase</fullName>
    </recommendedName>
</protein>